<protein>
    <recommendedName>
        <fullName evidence="2">PDZ domain-containing protein</fullName>
    </recommendedName>
</protein>
<evidence type="ECO:0000313" key="3">
    <source>
        <dbReference type="EMBL" id="EJK58473.1"/>
    </source>
</evidence>
<feature type="compositionally biased region" description="Basic residues" evidence="1">
    <location>
        <begin position="766"/>
        <end position="780"/>
    </location>
</feature>
<feature type="non-terminal residue" evidence="3">
    <location>
        <position position="1"/>
    </location>
</feature>
<feature type="region of interest" description="Disordered" evidence="1">
    <location>
        <begin position="523"/>
        <end position="542"/>
    </location>
</feature>
<dbReference type="OrthoDB" id="49615at2759"/>
<reference evidence="3 4" key="1">
    <citation type="journal article" date="2012" name="Genome Biol.">
        <title>Genome and low-iron response of an oceanic diatom adapted to chronic iron limitation.</title>
        <authorList>
            <person name="Lommer M."/>
            <person name="Specht M."/>
            <person name="Roy A.S."/>
            <person name="Kraemer L."/>
            <person name="Andreson R."/>
            <person name="Gutowska M.A."/>
            <person name="Wolf J."/>
            <person name="Bergner S.V."/>
            <person name="Schilhabel M.B."/>
            <person name="Klostermeier U.C."/>
            <person name="Beiko R.G."/>
            <person name="Rosenstiel P."/>
            <person name="Hippler M."/>
            <person name="Laroche J."/>
        </authorList>
    </citation>
    <scope>NUCLEOTIDE SEQUENCE [LARGE SCALE GENOMIC DNA]</scope>
    <source>
        <strain evidence="3 4">CCMP1005</strain>
    </source>
</reference>
<dbReference type="SMART" id="SM00228">
    <property type="entry name" value="PDZ"/>
    <property type="match status" value="1"/>
</dbReference>
<feature type="compositionally biased region" description="Basic and acidic residues" evidence="1">
    <location>
        <begin position="186"/>
        <end position="199"/>
    </location>
</feature>
<feature type="compositionally biased region" description="Low complexity" evidence="1">
    <location>
        <begin position="226"/>
        <end position="292"/>
    </location>
</feature>
<sequence>PRTPSASRAGPTSRPPSGSARPGRTTRLPRTPDRDGGATAGRSGRPRPPRRGGSLGRGTRTGGIRGSNTPWDPPASAPWDPKLGTAGTWGSDDKAAAFGVAAGGGGEESTKDSTPSSDVRLSPPFRDDPAADREALAEWDRAEAIWRSESPFRAPKHSENAFAGAGRRPPAGPARGTTRTRTSGAHPEEEKEEEREARSRPSRTAGRTTTASSSSTAGRRPRRGYSSRPSSTGGATTRRPPRPYSTRSTAASRRPTRPGRASPPRATATTAATAATWTTGGPSRPAAAWPSRARGRTRCTPTWSPRTASRPRRRRDDGDGDDIGIDVVGRSAARRAALSDKIQGEAGGTSSRRGRGGSSAGGNSADDGSAADDTYGDSTLDTGGSTYRSEADAGAARDGDGGPTLLDHVGGAVGGAAAALALAVGGLLAATSPVGGGGGEEGEDDGASAVAGGGPSSTTPRPTESDDGESDDGGGGSDGEDTYGQMTVQSTTHSTFSGRNGDGSTADGGDWLGYMEKLLFPGKERDSQSNTWSESSAANQDEEDGYLLQQALAAARAVHHVQGVEYNESQAINVLTDVKFVVVTVSLPLGLLFREHEIGCWVSKVVPDGNGGRGGVQQGDQLAAIDGRSAVHANIDEAASAISECGKGGAGVELTFLRYVGPLRPVPGSVIQEGFEVTGKRALKSQKRGRRRGFGKSSSRGGGKKPGKSSRGFFKGRRGSSKAPPSPGARSSAAGYTSPPPSPARGGAAATPQSTPDRARASSKGAKGKSIRNILRRGKK</sequence>
<dbReference type="CDD" id="cd00136">
    <property type="entry name" value="PDZ_canonical"/>
    <property type="match status" value="1"/>
</dbReference>
<dbReference type="PROSITE" id="PS50106">
    <property type="entry name" value="PDZ"/>
    <property type="match status" value="1"/>
</dbReference>
<feature type="compositionally biased region" description="Gly residues" evidence="1">
    <location>
        <begin position="53"/>
        <end position="65"/>
    </location>
</feature>
<evidence type="ECO:0000313" key="4">
    <source>
        <dbReference type="Proteomes" id="UP000266841"/>
    </source>
</evidence>
<feature type="compositionally biased region" description="Polar residues" evidence="1">
    <location>
        <begin position="528"/>
        <end position="539"/>
    </location>
</feature>
<feature type="compositionally biased region" description="Basic and acidic residues" evidence="1">
    <location>
        <begin position="389"/>
        <end position="400"/>
    </location>
</feature>
<dbReference type="Gene3D" id="2.30.42.10">
    <property type="match status" value="1"/>
</dbReference>
<feature type="compositionally biased region" description="Low complexity" evidence="1">
    <location>
        <begin position="202"/>
        <end position="218"/>
    </location>
</feature>
<feature type="compositionally biased region" description="Basic residues" evidence="1">
    <location>
        <begin position="681"/>
        <end position="694"/>
    </location>
</feature>
<gene>
    <name evidence="3" type="ORF">THAOC_21396</name>
</gene>
<comment type="caution">
    <text evidence="3">The sequence shown here is derived from an EMBL/GenBank/DDBJ whole genome shotgun (WGS) entry which is preliminary data.</text>
</comment>
<proteinExistence type="predicted"/>
<dbReference type="Proteomes" id="UP000266841">
    <property type="component" value="Unassembled WGS sequence"/>
</dbReference>
<feature type="region of interest" description="Disordered" evidence="1">
    <location>
        <begin position="434"/>
        <end position="485"/>
    </location>
</feature>
<feature type="compositionally biased region" description="Basic residues" evidence="1">
    <location>
        <begin position="702"/>
        <end position="720"/>
    </location>
</feature>
<evidence type="ECO:0000256" key="1">
    <source>
        <dbReference type="SAM" id="MobiDB-lite"/>
    </source>
</evidence>
<dbReference type="Pfam" id="PF00595">
    <property type="entry name" value="PDZ"/>
    <property type="match status" value="1"/>
</dbReference>
<dbReference type="InterPro" id="IPR036034">
    <property type="entry name" value="PDZ_sf"/>
</dbReference>
<feature type="region of interest" description="Disordered" evidence="1">
    <location>
        <begin position="681"/>
        <end position="780"/>
    </location>
</feature>
<feature type="compositionally biased region" description="Low complexity" evidence="1">
    <location>
        <begin position="361"/>
        <end position="378"/>
    </location>
</feature>
<feature type="domain" description="PDZ" evidence="2">
    <location>
        <begin position="577"/>
        <end position="647"/>
    </location>
</feature>
<dbReference type="InterPro" id="IPR001478">
    <property type="entry name" value="PDZ"/>
</dbReference>
<feature type="compositionally biased region" description="Basic and acidic residues" evidence="1">
    <location>
        <begin position="125"/>
        <end position="146"/>
    </location>
</feature>
<feature type="compositionally biased region" description="Polar residues" evidence="1">
    <location>
        <begin position="379"/>
        <end position="388"/>
    </location>
</feature>
<dbReference type="SUPFAM" id="SSF50156">
    <property type="entry name" value="PDZ domain-like"/>
    <property type="match status" value="1"/>
</dbReference>
<feature type="compositionally biased region" description="Low complexity" evidence="1">
    <location>
        <begin position="728"/>
        <end position="737"/>
    </location>
</feature>
<dbReference type="AlphaFoldDB" id="K0RXF4"/>
<feature type="compositionally biased region" description="Low complexity" evidence="1">
    <location>
        <begin position="163"/>
        <end position="185"/>
    </location>
</feature>
<dbReference type="eggNOG" id="ENOG502SVTA">
    <property type="taxonomic scope" value="Eukaryota"/>
</dbReference>
<name>K0RXF4_THAOC</name>
<evidence type="ECO:0000259" key="2">
    <source>
        <dbReference type="PROSITE" id="PS50106"/>
    </source>
</evidence>
<feature type="region of interest" description="Disordered" evidence="1">
    <location>
        <begin position="1"/>
        <end position="410"/>
    </location>
</feature>
<keyword evidence="4" id="KW-1185">Reference proteome</keyword>
<dbReference type="EMBL" id="AGNL01025119">
    <property type="protein sequence ID" value="EJK58473.1"/>
    <property type="molecule type" value="Genomic_DNA"/>
</dbReference>
<dbReference type="OMA" id="EAIWRSE"/>
<organism evidence="3 4">
    <name type="scientific">Thalassiosira oceanica</name>
    <name type="common">Marine diatom</name>
    <dbReference type="NCBI Taxonomy" id="159749"/>
    <lineage>
        <taxon>Eukaryota</taxon>
        <taxon>Sar</taxon>
        <taxon>Stramenopiles</taxon>
        <taxon>Ochrophyta</taxon>
        <taxon>Bacillariophyta</taxon>
        <taxon>Coscinodiscophyceae</taxon>
        <taxon>Thalassiosirophycidae</taxon>
        <taxon>Thalassiosirales</taxon>
        <taxon>Thalassiosiraceae</taxon>
        <taxon>Thalassiosira</taxon>
    </lineage>
</organism>
<accession>K0RXF4</accession>